<dbReference type="EMBL" id="JBGBDC010000010">
    <property type="protein sequence ID" value="MEY2253380.1"/>
    <property type="molecule type" value="Genomic_DNA"/>
</dbReference>
<dbReference type="Proteomes" id="UP001562178">
    <property type="component" value="Unassembled WGS sequence"/>
</dbReference>
<protein>
    <submittedName>
        <fullName evidence="1">Helix-turn-helix transcriptional regulator</fullName>
    </submittedName>
</protein>
<name>A0ABV4B907_9BURK</name>
<organism evidence="1 2">
    <name type="scientific">Comamonas sediminis</name>
    <dbReference type="NCBI Taxonomy" id="1783360"/>
    <lineage>
        <taxon>Bacteria</taxon>
        <taxon>Pseudomonadati</taxon>
        <taxon>Pseudomonadota</taxon>
        <taxon>Betaproteobacteria</taxon>
        <taxon>Burkholderiales</taxon>
        <taxon>Comamonadaceae</taxon>
        <taxon>Comamonas</taxon>
    </lineage>
</organism>
<sequence>MSEIEALQKEVARLTDAVILMAQNKGDRLSTVQVTERVGRCRQTVMAMVRRGDFPEPCNDGRWLLAEVLEWESKKKA</sequence>
<gene>
    <name evidence="1" type="ORF">AB7A72_20350</name>
</gene>
<accession>A0ABV4B907</accession>
<dbReference type="RefSeq" id="WP_313333546.1">
    <property type="nucleotide sequence ID" value="NZ_JBGBDC010000010.1"/>
</dbReference>
<evidence type="ECO:0000313" key="2">
    <source>
        <dbReference type="Proteomes" id="UP001562178"/>
    </source>
</evidence>
<comment type="caution">
    <text evidence="1">The sequence shown here is derived from an EMBL/GenBank/DDBJ whole genome shotgun (WGS) entry which is preliminary data.</text>
</comment>
<proteinExistence type="predicted"/>
<evidence type="ECO:0000313" key="1">
    <source>
        <dbReference type="EMBL" id="MEY2253380.1"/>
    </source>
</evidence>
<keyword evidence="2" id="KW-1185">Reference proteome</keyword>
<reference evidence="1 2" key="1">
    <citation type="journal article" date="2016" name="Int. J. Syst. Evol. Microbiol.">
        <title>Description of Comamonas sediminis sp. nov., isolated from lagoon sediments.</title>
        <authorList>
            <person name="Subhash Y."/>
            <person name="Bang J.J."/>
            <person name="You T.H."/>
            <person name="Lee S.S."/>
        </authorList>
    </citation>
    <scope>NUCLEOTIDE SEQUENCE [LARGE SCALE GENOMIC DNA]</scope>
    <source>
        <strain evidence="1 2">JCM 31169</strain>
    </source>
</reference>